<evidence type="ECO:0000313" key="4">
    <source>
        <dbReference type="Proteomes" id="UP000221165"/>
    </source>
</evidence>
<accession>A0A2C6KIM3</accession>
<dbReference type="PROSITE" id="PS50092">
    <property type="entry name" value="TSP1"/>
    <property type="match status" value="1"/>
</dbReference>
<keyword evidence="2" id="KW-1133">Transmembrane helix</keyword>
<dbReference type="Proteomes" id="UP000221165">
    <property type="component" value="Unassembled WGS sequence"/>
</dbReference>
<keyword evidence="2" id="KW-0472">Membrane</keyword>
<feature type="compositionally biased region" description="Low complexity" evidence="1">
    <location>
        <begin position="129"/>
        <end position="145"/>
    </location>
</feature>
<dbReference type="Gene3D" id="2.20.100.10">
    <property type="entry name" value="Thrombospondin type-1 (TSP1) repeat"/>
    <property type="match status" value="1"/>
</dbReference>
<dbReference type="InterPro" id="IPR036383">
    <property type="entry name" value="TSP1_rpt_sf"/>
</dbReference>
<reference evidence="3 4" key="1">
    <citation type="journal article" date="2017" name="Int. J. Parasitol.">
        <title>The genome of the protozoan parasite Cystoisospora suis and a reverse vaccinology approach to identify vaccine candidates.</title>
        <authorList>
            <person name="Palmieri N."/>
            <person name="Shrestha A."/>
            <person name="Ruttkowski B."/>
            <person name="Beck T."/>
            <person name="Vogl C."/>
            <person name="Tomley F."/>
            <person name="Blake D.P."/>
            <person name="Joachim A."/>
        </authorList>
    </citation>
    <scope>NUCLEOTIDE SEQUENCE [LARGE SCALE GENOMIC DNA]</scope>
    <source>
        <strain evidence="3 4">Wien I</strain>
    </source>
</reference>
<evidence type="ECO:0000256" key="1">
    <source>
        <dbReference type="SAM" id="MobiDB-lite"/>
    </source>
</evidence>
<dbReference type="AlphaFoldDB" id="A0A2C6KIM3"/>
<dbReference type="OrthoDB" id="348624at2759"/>
<feature type="compositionally biased region" description="Low complexity" evidence="1">
    <location>
        <begin position="1"/>
        <end position="11"/>
    </location>
</feature>
<dbReference type="RefSeq" id="XP_067922039.1">
    <property type="nucleotide sequence ID" value="XM_068065986.1"/>
</dbReference>
<name>A0A2C6KIM3_9APIC</name>
<gene>
    <name evidence="3" type="ORF">CSUI_005818</name>
</gene>
<feature type="transmembrane region" description="Helical" evidence="2">
    <location>
        <begin position="211"/>
        <end position="235"/>
    </location>
</feature>
<keyword evidence="2" id="KW-0812">Transmembrane</keyword>
<comment type="caution">
    <text evidence="3">The sequence shown here is derived from an EMBL/GenBank/DDBJ whole genome shotgun (WGS) entry which is preliminary data.</text>
</comment>
<feature type="compositionally biased region" description="Polar residues" evidence="1">
    <location>
        <begin position="50"/>
        <end position="94"/>
    </location>
</feature>
<evidence type="ECO:0000256" key="2">
    <source>
        <dbReference type="SAM" id="Phobius"/>
    </source>
</evidence>
<dbReference type="VEuPathDB" id="ToxoDB:CSUI_005818"/>
<feature type="region of interest" description="Disordered" evidence="1">
    <location>
        <begin position="1"/>
        <end position="148"/>
    </location>
</feature>
<organism evidence="3 4">
    <name type="scientific">Cystoisospora suis</name>
    <dbReference type="NCBI Taxonomy" id="483139"/>
    <lineage>
        <taxon>Eukaryota</taxon>
        <taxon>Sar</taxon>
        <taxon>Alveolata</taxon>
        <taxon>Apicomplexa</taxon>
        <taxon>Conoidasida</taxon>
        <taxon>Coccidia</taxon>
        <taxon>Eucoccidiorida</taxon>
        <taxon>Eimeriorina</taxon>
        <taxon>Sarcocystidae</taxon>
        <taxon>Cystoisospora</taxon>
    </lineage>
</organism>
<feature type="non-terminal residue" evidence="3">
    <location>
        <position position="392"/>
    </location>
</feature>
<protein>
    <submittedName>
        <fullName evidence="3">Thrombospondin type 1 domain-containing protein</fullName>
    </submittedName>
</protein>
<dbReference type="InterPro" id="IPR000884">
    <property type="entry name" value="TSP1_rpt"/>
</dbReference>
<dbReference type="EMBL" id="MIGC01002822">
    <property type="protein sequence ID" value="PHJ20350.1"/>
    <property type="molecule type" value="Genomic_DNA"/>
</dbReference>
<feature type="compositionally biased region" description="Basic and acidic residues" evidence="1">
    <location>
        <begin position="98"/>
        <end position="115"/>
    </location>
</feature>
<keyword evidence="4" id="KW-1185">Reference proteome</keyword>
<dbReference type="SUPFAM" id="SSF82895">
    <property type="entry name" value="TSP-1 type 1 repeat"/>
    <property type="match status" value="1"/>
</dbReference>
<proteinExistence type="predicted"/>
<dbReference type="GeneID" id="94429197"/>
<sequence>MSSSSSSSSFSRGKREEEDDEGEEKVTDYPGLIERDFSSPAEAGLEGLLRNSQLDVSSTPDNRSYPFSTGDNRQSSILKKNSTASSGATRQSMLSVHFGEENETERKETGERGGGEEEEGMKKKKSSSQHKSSSSSISQRGGSRLSEAEIRHREDLRKSMENLNAELQILSISDTSSGSTDDDKRLLNGLDDVDDPELSHKAREMISKRRWLVIGVTVTAVILLILLIILALLTLKQKLEIWDLEESEKIEEKCRVSEWSEWSTCPTVCGLSQSQRKRQLEVVGSDISLCPSLEESRDCEGECRAFVLARSTTELLTDRQLETFTQSFRPLKAALQKALDVSGDRLTLSVMKTDIGTGSRYWHLEFVLYPEYHGKINSFQADPGRYPDDILN</sequence>
<evidence type="ECO:0000313" key="3">
    <source>
        <dbReference type="EMBL" id="PHJ20350.1"/>
    </source>
</evidence>